<sequence length="106" mass="12314">MTREYYALLKRLQQNGKLHPKVSKYQVLKQERLFKEAVRPGVPLFTVPTDWGSTFVADDKGQRFFYFEDDLVFSSTGEQDYVTLAKLRQLQSAVSETVKVLTRMGF</sequence>
<dbReference type="RefSeq" id="WP_183304729.1">
    <property type="nucleotide sequence ID" value="NZ_JACIFD010000009.1"/>
</dbReference>
<proteinExistence type="predicted"/>
<accession>A0A840DIY8</accession>
<evidence type="ECO:0000313" key="1">
    <source>
        <dbReference type="EMBL" id="MBB4071725.1"/>
    </source>
</evidence>
<keyword evidence="2" id="KW-1185">Reference proteome</keyword>
<dbReference type="AlphaFoldDB" id="A0A840DIY8"/>
<name>A0A840DIY8_9MICO</name>
<dbReference type="Proteomes" id="UP000571183">
    <property type="component" value="Unassembled WGS sequence"/>
</dbReference>
<organism evidence="1 2">
    <name type="scientific">Canibacter oris</name>
    <dbReference type="NCBI Taxonomy" id="1365628"/>
    <lineage>
        <taxon>Bacteria</taxon>
        <taxon>Bacillati</taxon>
        <taxon>Actinomycetota</taxon>
        <taxon>Actinomycetes</taxon>
        <taxon>Micrococcales</taxon>
        <taxon>Microbacteriaceae</taxon>
        <taxon>Canibacter</taxon>
    </lineage>
</organism>
<dbReference type="EMBL" id="JACIFD010000009">
    <property type="protein sequence ID" value="MBB4071725.1"/>
    <property type="molecule type" value="Genomic_DNA"/>
</dbReference>
<evidence type="ECO:0000313" key="2">
    <source>
        <dbReference type="Proteomes" id="UP000571183"/>
    </source>
</evidence>
<gene>
    <name evidence="1" type="ORF">F5897_001039</name>
</gene>
<comment type="caution">
    <text evidence="1">The sequence shown here is derived from an EMBL/GenBank/DDBJ whole genome shotgun (WGS) entry which is preliminary data.</text>
</comment>
<reference evidence="1" key="1">
    <citation type="submission" date="2020-08" db="EMBL/GenBank/DDBJ databases">
        <title>Sequencing the genomes of 1000 actinobacteria strains.</title>
        <authorList>
            <person name="Klenk H.-P."/>
        </authorList>
    </citation>
    <scope>NUCLEOTIDE SEQUENCE [LARGE SCALE GENOMIC DNA]</scope>
    <source>
        <strain evidence="1">DSM 27064</strain>
    </source>
</reference>
<protein>
    <submittedName>
        <fullName evidence="1">Uncharacterized protein</fullName>
    </submittedName>
</protein>